<dbReference type="AlphaFoldDB" id="A0A2D6YGE3"/>
<name>A0A2D6YGE3_9DELT</name>
<gene>
    <name evidence="1" type="ORF">CMN54_02080</name>
</gene>
<proteinExistence type="predicted"/>
<protein>
    <submittedName>
        <fullName evidence="1">Uncharacterized protein</fullName>
    </submittedName>
</protein>
<dbReference type="EMBL" id="NZEX01000020">
    <property type="protein sequence ID" value="MAH62242.1"/>
    <property type="molecule type" value="Genomic_DNA"/>
</dbReference>
<comment type="caution">
    <text evidence="1">The sequence shown here is derived from an EMBL/GenBank/DDBJ whole genome shotgun (WGS) entry which is preliminary data.</text>
</comment>
<organism evidence="1 2">
    <name type="scientific">SAR324 cluster bacterium</name>
    <dbReference type="NCBI Taxonomy" id="2024889"/>
    <lineage>
        <taxon>Bacteria</taxon>
        <taxon>Deltaproteobacteria</taxon>
        <taxon>SAR324 cluster</taxon>
    </lineage>
</organism>
<accession>A0A2D6YGE3</accession>
<sequence length="62" mass="7334">MTMPSVQELENQIAELQKQRKTALRDERNKDLSLVKEMCKKHGFTARMLKGYLAEGRNRRKK</sequence>
<evidence type="ECO:0000313" key="1">
    <source>
        <dbReference type="EMBL" id="MAH62242.1"/>
    </source>
</evidence>
<evidence type="ECO:0000313" key="2">
    <source>
        <dbReference type="Proteomes" id="UP000226525"/>
    </source>
</evidence>
<dbReference type="Proteomes" id="UP000226525">
    <property type="component" value="Unassembled WGS sequence"/>
</dbReference>
<reference evidence="2" key="1">
    <citation type="submission" date="2017-09" db="EMBL/GenBank/DDBJ databases">
        <title>The Reconstruction of 2,631 Draft Metagenome-Assembled Genomes from the Global Oceans.</title>
        <authorList>
            <person name="Tully B.J."/>
            <person name="Graham E.D."/>
            <person name="Heidelberg J.F."/>
        </authorList>
    </citation>
    <scope>NUCLEOTIDE SEQUENCE [LARGE SCALE GENOMIC DNA]</scope>
</reference>